<name>A0A3M8AKM8_9BACL</name>
<reference evidence="2 3" key="1">
    <citation type="submission" date="2018-10" db="EMBL/GenBank/DDBJ databases">
        <title>Phylogenomics of Brevibacillus.</title>
        <authorList>
            <person name="Dunlap C."/>
        </authorList>
    </citation>
    <scope>NUCLEOTIDE SEQUENCE [LARGE SCALE GENOMIC DNA]</scope>
    <source>
        <strain evidence="2 3">NRRL NRS 1219</strain>
    </source>
</reference>
<evidence type="ECO:0000313" key="2">
    <source>
        <dbReference type="EMBL" id="RNB51752.1"/>
    </source>
</evidence>
<keyword evidence="4" id="KW-1185">Reference proteome</keyword>
<evidence type="ECO:0000313" key="1">
    <source>
        <dbReference type="EMBL" id="GED28787.1"/>
    </source>
</evidence>
<dbReference type="EMBL" id="BJOD01000110">
    <property type="protein sequence ID" value="GED28787.1"/>
    <property type="molecule type" value="Genomic_DNA"/>
</dbReference>
<dbReference type="EMBL" id="RHHN01000060">
    <property type="protein sequence ID" value="RNB51752.1"/>
    <property type="molecule type" value="Genomic_DNA"/>
</dbReference>
<comment type="caution">
    <text evidence="2">The sequence shown here is derived from an EMBL/GenBank/DDBJ whole genome shotgun (WGS) entry which is preliminary data.</text>
</comment>
<evidence type="ECO:0000313" key="3">
    <source>
        <dbReference type="Proteomes" id="UP000276178"/>
    </source>
</evidence>
<dbReference type="AlphaFoldDB" id="A0A3M8AKM8"/>
<protein>
    <submittedName>
        <fullName evidence="2">Uncharacterized protein</fullName>
    </submittedName>
</protein>
<organism evidence="2 3">
    <name type="scientific">Brevibacillus agri</name>
    <dbReference type="NCBI Taxonomy" id="51101"/>
    <lineage>
        <taxon>Bacteria</taxon>
        <taxon>Bacillati</taxon>
        <taxon>Bacillota</taxon>
        <taxon>Bacilli</taxon>
        <taxon>Bacillales</taxon>
        <taxon>Paenibacillaceae</taxon>
        <taxon>Brevibacillus</taxon>
    </lineage>
</organism>
<dbReference type="Proteomes" id="UP000317180">
    <property type="component" value="Unassembled WGS sequence"/>
</dbReference>
<evidence type="ECO:0000313" key="4">
    <source>
        <dbReference type="Proteomes" id="UP000317180"/>
    </source>
</evidence>
<reference evidence="1 4" key="2">
    <citation type="submission" date="2019-06" db="EMBL/GenBank/DDBJ databases">
        <title>Whole genome shotgun sequence of Brevibacillus agri NBRC 15538.</title>
        <authorList>
            <person name="Hosoyama A."/>
            <person name="Uohara A."/>
            <person name="Ohji S."/>
            <person name="Ichikawa N."/>
        </authorList>
    </citation>
    <scope>NUCLEOTIDE SEQUENCE [LARGE SCALE GENOMIC DNA]</scope>
    <source>
        <strain evidence="1 4">NBRC 15538</strain>
    </source>
</reference>
<gene>
    <name evidence="1" type="ORF">BAG01nite_48890</name>
    <name evidence="2" type="ORF">EB820_19505</name>
</gene>
<proteinExistence type="predicted"/>
<dbReference type="Proteomes" id="UP000276178">
    <property type="component" value="Unassembled WGS sequence"/>
</dbReference>
<accession>A0A3M8AKM8</accession>
<sequence>MKMHFQIEKQERLEQGKFFEFFKGKVDITCTWNGNEFVFSFFRAVDALDEFFSLLYLMESRGVKIKMENPDSVGTYYFELKDEQFVLDYFIFEDLVAHYEAPVPYHTFKKELVASLHAYLEELKKINPDITNHPIYQGLTRCQINREWFDHYCEMIADAYRRANREVPARDELFRHHIVKK</sequence>